<dbReference type="AlphaFoldDB" id="A0A1C3U0N3"/>
<feature type="domain" description="CENP-V/GFA" evidence="4">
    <location>
        <begin position="7"/>
        <end position="38"/>
    </location>
</feature>
<dbReference type="GO" id="GO:0046872">
    <property type="term" value="F:metal ion binding"/>
    <property type="evidence" value="ECO:0007669"/>
    <property type="project" value="UniProtKB-KW"/>
</dbReference>
<evidence type="ECO:0000259" key="4">
    <source>
        <dbReference type="Pfam" id="PF04828"/>
    </source>
</evidence>
<proteinExistence type="inferred from homology"/>
<keyword evidence="6" id="KW-1185">Reference proteome</keyword>
<evidence type="ECO:0000313" key="6">
    <source>
        <dbReference type="Proteomes" id="UP000199435"/>
    </source>
</evidence>
<sequence>MMPTLHMTASCSCGRVELKVFGAPIVSNVCYCDDCQKGSRQIEELPDAGPVRDPDGGTAYILYRKDRIECSNGSALLKNYKLKENSATNRVVATCCNSAMFMNFDKGPFWVSAYRARFLGDLPPLQMRICTKFKPEDVILPNDLPSYRGYPLRFMAKLLASGAAMLLRR</sequence>
<organism evidence="5 6">
    <name type="scientific">Rhizobium miluonense</name>
    <dbReference type="NCBI Taxonomy" id="411945"/>
    <lineage>
        <taxon>Bacteria</taxon>
        <taxon>Pseudomonadati</taxon>
        <taxon>Pseudomonadota</taxon>
        <taxon>Alphaproteobacteria</taxon>
        <taxon>Hyphomicrobiales</taxon>
        <taxon>Rhizobiaceae</taxon>
        <taxon>Rhizobium/Agrobacterium group</taxon>
        <taxon>Rhizobium</taxon>
    </lineage>
</organism>
<dbReference type="EMBL" id="FMAH01000001">
    <property type="protein sequence ID" value="SCB09018.1"/>
    <property type="molecule type" value="Genomic_DNA"/>
</dbReference>
<dbReference type="Gene3D" id="3.90.1590.10">
    <property type="entry name" value="glutathione-dependent formaldehyde- activating enzyme (gfa)"/>
    <property type="match status" value="1"/>
</dbReference>
<dbReference type="GO" id="GO:0016846">
    <property type="term" value="F:carbon-sulfur lyase activity"/>
    <property type="evidence" value="ECO:0007669"/>
    <property type="project" value="InterPro"/>
</dbReference>
<dbReference type="Proteomes" id="UP000199435">
    <property type="component" value="Unassembled WGS sequence"/>
</dbReference>
<dbReference type="InterPro" id="IPR006913">
    <property type="entry name" value="CENP-V/GFA"/>
</dbReference>
<dbReference type="InterPro" id="IPR011057">
    <property type="entry name" value="Mss4-like_sf"/>
</dbReference>
<keyword evidence="2" id="KW-0479">Metal-binding</keyword>
<reference evidence="6" key="1">
    <citation type="submission" date="2016-08" db="EMBL/GenBank/DDBJ databases">
        <authorList>
            <person name="Varghese N."/>
            <person name="Submissions Spin"/>
        </authorList>
    </citation>
    <scope>NUCLEOTIDE SEQUENCE [LARGE SCALE GENOMIC DNA]</scope>
    <source>
        <strain evidence="6">HAMBI 2971</strain>
    </source>
</reference>
<evidence type="ECO:0000256" key="1">
    <source>
        <dbReference type="ARBA" id="ARBA00005495"/>
    </source>
</evidence>
<keyword evidence="3" id="KW-0862">Zinc</keyword>
<accession>A0A1C3U0N3</accession>
<protein>
    <submittedName>
        <fullName evidence="5">Uncharacterized conserved protein</fullName>
    </submittedName>
</protein>
<gene>
    <name evidence="5" type="ORF">GA0061102_1001293</name>
</gene>
<dbReference type="STRING" id="411945.GA0061102_1001293"/>
<comment type="similarity">
    <text evidence="1">Belongs to the Gfa family.</text>
</comment>
<dbReference type="SUPFAM" id="SSF51316">
    <property type="entry name" value="Mss4-like"/>
    <property type="match status" value="1"/>
</dbReference>
<evidence type="ECO:0000313" key="5">
    <source>
        <dbReference type="EMBL" id="SCB09018.1"/>
    </source>
</evidence>
<evidence type="ECO:0000256" key="2">
    <source>
        <dbReference type="ARBA" id="ARBA00022723"/>
    </source>
</evidence>
<name>A0A1C3U0N3_9HYPH</name>
<dbReference type="Pfam" id="PF04828">
    <property type="entry name" value="GFA"/>
    <property type="match status" value="1"/>
</dbReference>
<evidence type="ECO:0000256" key="3">
    <source>
        <dbReference type="ARBA" id="ARBA00022833"/>
    </source>
</evidence>